<gene>
    <name evidence="1" type="ORF">ARMGADRAFT_775044</name>
</gene>
<name>A0A2H3D2P1_ARMGA</name>
<proteinExistence type="predicted"/>
<dbReference type="AlphaFoldDB" id="A0A2H3D2P1"/>
<dbReference type="Proteomes" id="UP000217790">
    <property type="component" value="Unassembled WGS sequence"/>
</dbReference>
<sequence length="90" mass="9994">MYYGIPLLIPIILIKEHKNHMRPKLKTAKTIMVKTQIIKSSLADSSTISHVSTSTRTSALAGFEFCPPLTPPRFFVPIVLPTSLCYACAF</sequence>
<evidence type="ECO:0000313" key="2">
    <source>
        <dbReference type="Proteomes" id="UP000217790"/>
    </source>
</evidence>
<dbReference type="InParanoid" id="A0A2H3D2P1"/>
<organism evidence="1 2">
    <name type="scientific">Armillaria gallica</name>
    <name type="common">Bulbous honey fungus</name>
    <name type="synonym">Armillaria bulbosa</name>
    <dbReference type="NCBI Taxonomy" id="47427"/>
    <lineage>
        <taxon>Eukaryota</taxon>
        <taxon>Fungi</taxon>
        <taxon>Dikarya</taxon>
        <taxon>Basidiomycota</taxon>
        <taxon>Agaricomycotina</taxon>
        <taxon>Agaricomycetes</taxon>
        <taxon>Agaricomycetidae</taxon>
        <taxon>Agaricales</taxon>
        <taxon>Marasmiineae</taxon>
        <taxon>Physalacriaceae</taxon>
        <taxon>Armillaria</taxon>
    </lineage>
</organism>
<evidence type="ECO:0000313" key="1">
    <source>
        <dbReference type="EMBL" id="PBK81796.1"/>
    </source>
</evidence>
<accession>A0A2H3D2P1</accession>
<reference evidence="2" key="1">
    <citation type="journal article" date="2017" name="Nat. Ecol. Evol.">
        <title>Genome expansion and lineage-specific genetic innovations in the forest pathogenic fungi Armillaria.</title>
        <authorList>
            <person name="Sipos G."/>
            <person name="Prasanna A.N."/>
            <person name="Walter M.C."/>
            <person name="O'Connor E."/>
            <person name="Balint B."/>
            <person name="Krizsan K."/>
            <person name="Kiss B."/>
            <person name="Hess J."/>
            <person name="Varga T."/>
            <person name="Slot J."/>
            <person name="Riley R."/>
            <person name="Boka B."/>
            <person name="Rigling D."/>
            <person name="Barry K."/>
            <person name="Lee J."/>
            <person name="Mihaltcheva S."/>
            <person name="LaButti K."/>
            <person name="Lipzen A."/>
            <person name="Waldron R."/>
            <person name="Moloney N.M."/>
            <person name="Sperisen C."/>
            <person name="Kredics L."/>
            <person name="Vagvoelgyi C."/>
            <person name="Patrignani A."/>
            <person name="Fitzpatrick D."/>
            <person name="Nagy I."/>
            <person name="Doyle S."/>
            <person name="Anderson J.B."/>
            <person name="Grigoriev I.V."/>
            <person name="Gueldener U."/>
            <person name="Muensterkoetter M."/>
            <person name="Nagy L.G."/>
        </authorList>
    </citation>
    <scope>NUCLEOTIDE SEQUENCE [LARGE SCALE GENOMIC DNA]</scope>
    <source>
        <strain evidence="2">Ar21-2</strain>
    </source>
</reference>
<dbReference type="EMBL" id="KZ293725">
    <property type="protein sequence ID" value="PBK81796.1"/>
    <property type="molecule type" value="Genomic_DNA"/>
</dbReference>
<keyword evidence="2" id="KW-1185">Reference proteome</keyword>
<protein>
    <submittedName>
        <fullName evidence="1">Uncharacterized protein</fullName>
    </submittedName>
</protein>